<evidence type="ECO:0000313" key="5">
    <source>
        <dbReference type="EMBL" id="HAF6280233.1"/>
    </source>
</evidence>
<dbReference type="EC" id="2.1.1.-" evidence="4"/>
<comment type="similarity">
    <text evidence="1 4">Belongs to the UPF0677 family.</text>
</comment>
<sequence>MKNNKTHEDIIESASVTSLMRYLLSGENEKIKNPDIYGKYFVNGKWKQYIDNIEKSKQEMQKKLPGCLYYHLIRTFKFDDSLLEWLTKHENSQIIILGAGFDSRAIRFSSILNKSNSKLYEVDLKAMLDFKKEKMEEYSLTPNKEYYHIPCNFNEVNWIRYFSENNINPKIPTLVLWEGVTYFLPEDLIISTLTALKNYLSAELQITLDYAYRDYINGNLNFYGAKELYNVLEEIGEPHFFGLNYNESEMFFKKLGYVTKENLSAMMLESKYLRDNYGNSVGLPHVFNAMIDITAYRE</sequence>
<dbReference type="NCBIfam" id="TIGR00027">
    <property type="entry name" value="mthyl_TIGR00027"/>
    <property type="match status" value="1"/>
</dbReference>
<dbReference type="PANTHER" id="PTHR43619:SF2">
    <property type="entry name" value="S-ADENOSYL-L-METHIONINE-DEPENDENT METHYLTRANSFERASES SUPERFAMILY PROTEIN"/>
    <property type="match status" value="1"/>
</dbReference>
<organism evidence="5">
    <name type="scientific">Salmonella enterica</name>
    <name type="common">Salmonella choleraesuis</name>
    <dbReference type="NCBI Taxonomy" id="28901"/>
    <lineage>
        <taxon>Bacteria</taxon>
        <taxon>Pseudomonadati</taxon>
        <taxon>Pseudomonadota</taxon>
        <taxon>Gammaproteobacteria</taxon>
        <taxon>Enterobacterales</taxon>
        <taxon>Enterobacteriaceae</taxon>
        <taxon>Salmonella</taxon>
    </lineage>
</organism>
<keyword evidence="3 5" id="KW-0808">Transferase</keyword>
<dbReference type="PANTHER" id="PTHR43619">
    <property type="entry name" value="S-ADENOSYL-L-METHIONINE-DEPENDENT METHYLTRANSFERASE YKTD-RELATED"/>
    <property type="match status" value="1"/>
</dbReference>
<evidence type="ECO:0000256" key="4">
    <source>
        <dbReference type="RuleBase" id="RU362030"/>
    </source>
</evidence>
<dbReference type="Gene3D" id="3.40.50.150">
    <property type="entry name" value="Vaccinia Virus protein VP39"/>
    <property type="match status" value="1"/>
</dbReference>
<protein>
    <recommendedName>
        <fullName evidence="4">S-adenosyl-L-methionine-dependent methyltransferase</fullName>
        <ecNumber evidence="4">2.1.1.-</ecNumber>
    </recommendedName>
</protein>
<dbReference type="SUPFAM" id="SSF53335">
    <property type="entry name" value="S-adenosyl-L-methionine-dependent methyltransferases"/>
    <property type="match status" value="1"/>
</dbReference>
<reference evidence="5" key="1">
    <citation type="journal article" date="2018" name="Genome Biol.">
        <title>SKESA: strategic k-mer extension for scrupulous assemblies.</title>
        <authorList>
            <person name="Souvorov A."/>
            <person name="Agarwala R."/>
            <person name="Lipman D.J."/>
        </authorList>
    </citation>
    <scope>NUCLEOTIDE SEQUENCE</scope>
    <source>
        <strain evidence="5">MA.CK_93/00002981</strain>
    </source>
</reference>
<evidence type="ECO:0000256" key="2">
    <source>
        <dbReference type="ARBA" id="ARBA00022603"/>
    </source>
</evidence>
<keyword evidence="2 4" id="KW-0489">Methyltransferase</keyword>
<dbReference type="InterPro" id="IPR007213">
    <property type="entry name" value="Ppm1/Ppm2/Tcmp"/>
</dbReference>
<accession>A0A750HYX8</accession>
<comment type="caution">
    <text evidence="5">The sequence shown here is derived from an EMBL/GenBank/DDBJ whole genome shotgun (WGS) entry which is preliminary data.</text>
</comment>
<name>A0A750HYX8_SALER</name>
<dbReference type="EMBL" id="DAAVPZ010000043">
    <property type="protein sequence ID" value="HAF6280233.1"/>
    <property type="molecule type" value="Genomic_DNA"/>
</dbReference>
<dbReference type="GO" id="GO:0032259">
    <property type="term" value="P:methylation"/>
    <property type="evidence" value="ECO:0007669"/>
    <property type="project" value="UniProtKB-KW"/>
</dbReference>
<gene>
    <name evidence="5" type="ORF">G9F26_004452</name>
</gene>
<dbReference type="InterPro" id="IPR011610">
    <property type="entry name" value="SAM_mthyl_Trfase_ML2640-like"/>
</dbReference>
<dbReference type="Pfam" id="PF04072">
    <property type="entry name" value="LCM"/>
    <property type="match status" value="1"/>
</dbReference>
<dbReference type="InterPro" id="IPR029063">
    <property type="entry name" value="SAM-dependent_MTases_sf"/>
</dbReference>
<dbReference type="GO" id="GO:0008168">
    <property type="term" value="F:methyltransferase activity"/>
    <property type="evidence" value="ECO:0007669"/>
    <property type="project" value="UniProtKB-UniRule"/>
</dbReference>
<keyword evidence="4" id="KW-0949">S-adenosyl-L-methionine</keyword>
<evidence type="ECO:0000256" key="3">
    <source>
        <dbReference type="ARBA" id="ARBA00022679"/>
    </source>
</evidence>
<reference evidence="5" key="2">
    <citation type="submission" date="2020-02" db="EMBL/GenBank/DDBJ databases">
        <authorList>
            <consortium name="NCBI Pathogen Detection Project"/>
        </authorList>
    </citation>
    <scope>NUCLEOTIDE SEQUENCE</scope>
    <source>
        <strain evidence="5">MA.CK_93/00002981</strain>
    </source>
</reference>
<dbReference type="AlphaFoldDB" id="A0A750HYX8"/>
<evidence type="ECO:0000256" key="1">
    <source>
        <dbReference type="ARBA" id="ARBA00008138"/>
    </source>
</evidence>
<proteinExistence type="inferred from homology"/>
<comment type="function">
    <text evidence="4">Exhibits S-adenosyl-L-methionine-dependent methyltransferase activity.</text>
</comment>